<protein>
    <submittedName>
        <fullName evidence="2">GNAT family N-acetyltransferase</fullName>
    </submittedName>
</protein>
<feature type="domain" description="N-acetyltransferase" evidence="1">
    <location>
        <begin position="4"/>
        <end position="149"/>
    </location>
</feature>
<evidence type="ECO:0000259" key="1">
    <source>
        <dbReference type="PROSITE" id="PS51186"/>
    </source>
</evidence>
<evidence type="ECO:0000313" key="2">
    <source>
        <dbReference type="EMBL" id="GAA0611835.1"/>
    </source>
</evidence>
<dbReference type="PROSITE" id="PS51186">
    <property type="entry name" value="GNAT"/>
    <property type="match status" value="1"/>
</dbReference>
<dbReference type="Gene3D" id="3.40.630.30">
    <property type="match status" value="1"/>
</dbReference>
<sequence>MGMDIARPYQTADRDACLALFDSNVPRFFDGAERDGYAAFLDEMRWPYQVIERDGRIVACGGHAVEPDGRTVSLCWGMVEQGLHGQGLGRMLTEARLAAARAEPGVTSVRLDTGQHTTGFYERFGFVIEGVVKDGYAPGSDRHDMRLTF</sequence>
<organism evidence="2 3">
    <name type="scientific">Brevundimonas kwangchunensis</name>
    <dbReference type="NCBI Taxonomy" id="322163"/>
    <lineage>
        <taxon>Bacteria</taxon>
        <taxon>Pseudomonadati</taxon>
        <taxon>Pseudomonadota</taxon>
        <taxon>Alphaproteobacteria</taxon>
        <taxon>Caulobacterales</taxon>
        <taxon>Caulobacteraceae</taxon>
        <taxon>Brevundimonas</taxon>
    </lineage>
</organism>
<evidence type="ECO:0000313" key="3">
    <source>
        <dbReference type="Proteomes" id="UP001501352"/>
    </source>
</evidence>
<keyword evidence="3" id="KW-1185">Reference proteome</keyword>
<dbReference type="InterPro" id="IPR000182">
    <property type="entry name" value="GNAT_dom"/>
</dbReference>
<dbReference type="Proteomes" id="UP001501352">
    <property type="component" value="Unassembled WGS sequence"/>
</dbReference>
<proteinExistence type="predicted"/>
<dbReference type="InterPro" id="IPR016181">
    <property type="entry name" value="Acyl_CoA_acyltransferase"/>
</dbReference>
<reference evidence="3" key="1">
    <citation type="journal article" date="2019" name="Int. J. Syst. Evol. Microbiol.">
        <title>The Global Catalogue of Microorganisms (GCM) 10K type strain sequencing project: providing services to taxonomists for standard genome sequencing and annotation.</title>
        <authorList>
            <consortium name="The Broad Institute Genomics Platform"/>
            <consortium name="The Broad Institute Genome Sequencing Center for Infectious Disease"/>
            <person name="Wu L."/>
            <person name="Ma J."/>
        </authorList>
    </citation>
    <scope>NUCLEOTIDE SEQUENCE [LARGE SCALE GENOMIC DNA]</scope>
    <source>
        <strain evidence="3">JCM 12928</strain>
    </source>
</reference>
<comment type="caution">
    <text evidence="2">The sequence shown here is derived from an EMBL/GenBank/DDBJ whole genome shotgun (WGS) entry which is preliminary data.</text>
</comment>
<accession>A0ABP3RJM1</accession>
<dbReference type="SUPFAM" id="SSF55729">
    <property type="entry name" value="Acyl-CoA N-acyltransferases (Nat)"/>
    <property type="match status" value="1"/>
</dbReference>
<gene>
    <name evidence="2" type="ORF">GCM10009422_03420</name>
</gene>
<dbReference type="Pfam" id="PF00583">
    <property type="entry name" value="Acetyltransf_1"/>
    <property type="match status" value="1"/>
</dbReference>
<name>A0ABP3RJM1_9CAUL</name>
<dbReference type="EMBL" id="BAAAGA010000001">
    <property type="protein sequence ID" value="GAA0611835.1"/>
    <property type="molecule type" value="Genomic_DNA"/>
</dbReference>